<dbReference type="OrthoDB" id="2932682at2"/>
<dbReference type="AlphaFoldDB" id="A0A073KDW3"/>
<name>A0A073KDW3_9BACI</name>
<evidence type="ECO:0000256" key="1">
    <source>
        <dbReference type="SAM" id="SignalP"/>
    </source>
</evidence>
<gene>
    <name evidence="2" type="ORF">BAMA_13710</name>
</gene>
<accession>A0A073KDW3</accession>
<feature type="signal peptide" evidence="1">
    <location>
        <begin position="1"/>
        <end position="18"/>
    </location>
</feature>
<evidence type="ECO:0000313" key="3">
    <source>
        <dbReference type="Proteomes" id="UP000027822"/>
    </source>
</evidence>
<comment type="caution">
    <text evidence="2">The sequence shown here is derived from an EMBL/GenBank/DDBJ whole genome shotgun (WGS) entry which is preliminary data.</text>
</comment>
<organism evidence="2 3">
    <name type="scientific">Bacillus manliponensis</name>
    <dbReference type="NCBI Taxonomy" id="574376"/>
    <lineage>
        <taxon>Bacteria</taxon>
        <taxon>Bacillati</taxon>
        <taxon>Bacillota</taxon>
        <taxon>Bacilli</taxon>
        <taxon>Bacillales</taxon>
        <taxon>Bacillaceae</taxon>
        <taxon>Bacillus</taxon>
        <taxon>Bacillus cereus group</taxon>
    </lineage>
</organism>
<feature type="chain" id="PRO_5038419121" description="Ribosomal protein L5 domain protein" evidence="1">
    <location>
        <begin position="19"/>
        <end position="285"/>
    </location>
</feature>
<proteinExistence type="predicted"/>
<evidence type="ECO:0000313" key="2">
    <source>
        <dbReference type="EMBL" id="KEK20473.1"/>
    </source>
</evidence>
<keyword evidence="1" id="KW-0732">Signal</keyword>
<evidence type="ECO:0008006" key="4">
    <source>
        <dbReference type="Google" id="ProtNLM"/>
    </source>
</evidence>
<reference evidence="2 3" key="1">
    <citation type="submission" date="2014-06" db="EMBL/GenBank/DDBJ databases">
        <title>Draft genome sequence of Bacillus manliponensis JCM 15802 (MCCC 1A00708).</title>
        <authorList>
            <person name="Lai Q."/>
            <person name="Liu Y."/>
            <person name="Shao Z."/>
        </authorList>
    </citation>
    <scope>NUCLEOTIDE SEQUENCE [LARGE SCALE GENOMIC DNA]</scope>
    <source>
        <strain evidence="2 3">JCM 15802</strain>
    </source>
</reference>
<dbReference type="EMBL" id="JOTN01000003">
    <property type="protein sequence ID" value="KEK20473.1"/>
    <property type="molecule type" value="Genomic_DNA"/>
</dbReference>
<keyword evidence="3" id="KW-1185">Reference proteome</keyword>
<dbReference type="Proteomes" id="UP000027822">
    <property type="component" value="Unassembled WGS sequence"/>
</dbReference>
<dbReference type="RefSeq" id="WP_034636559.1">
    <property type="nucleotide sequence ID" value="NZ_CBCSJC010000004.1"/>
</dbReference>
<protein>
    <recommendedName>
        <fullName evidence="4">Ribosomal protein L5 domain protein</fullName>
    </recommendedName>
</protein>
<sequence>MKRLFLLLVLVFTLAACMQVEKKNNEQTKEVGRVMEEALKVSVQVKNGQESMLDERAAKVAAAIIKKSRKQNITGNLGTADYKIKVEEAGKQDIYNAWLRGETREGWLQKEGEERVFYIVSKEDTATLLSIFPKPNLTESEEGAVIPFTKITKQDLQITRFHIKETEGQLHYTVFYTISDSLYKWLNMNNMYYFQLSFPKKVQNMIGKKESELVQGEVVKENYKQYEVNFFISTDNLSSSQLQTLQTYYDDYDLKILNAKKEEMGLFQNIINIVKEYGKKMDLQR</sequence>
<dbReference type="PROSITE" id="PS51257">
    <property type="entry name" value="PROKAR_LIPOPROTEIN"/>
    <property type="match status" value="1"/>
</dbReference>